<dbReference type="RefSeq" id="WP_162330900.1">
    <property type="nucleotide sequence ID" value="NZ_CP048113.1"/>
</dbReference>
<sequence length="79" mass="8777">MAKFNTKKIKIVSITYSIDDHEFTATPIEKNEIKNVLPKEVAAFGQCIPGDVRCKNGVAQRCFDIGNGQSAWMNTDEPC</sequence>
<evidence type="ECO:0000313" key="1">
    <source>
        <dbReference type="EMBL" id="QHS59203.1"/>
    </source>
</evidence>
<keyword evidence="2" id="KW-1185">Reference proteome</keyword>
<gene>
    <name evidence="1" type="ORF">GWR21_06260</name>
</gene>
<dbReference type="EMBL" id="CP048113">
    <property type="protein sequence ID" value="QHS59203.1"/>
    <property type="molecule type" value="Genomic_DNA"/>
</dbReference>
<reference evidence="1 2" key="1">
    <citation type="submission" date="2020-01" db="EMBL/GenBank/DDBJ databases">
        <title>Complete genome sequence of Chitinophaga sp. H33E-04 isolated from quinoa roots.</title>
        <authorList>
            <person name="Weon H.-Y."/>
            <person name="Lee S.A."/>
        </authorList>
    </citation>
    <scope>NUCLEOTIDE SEQUENCE [LARGE SCALE GENOMIC DNA]</scope>
    <source>
        <strain evidence="1 2">H33E-04</strain>
    </source>
</reference>
<name>A0A6B9ZF82_9BACT</name>
<evidence type="ECO:0000313" key="2">
    <source>
        <dbReference type="Proteomes" id="UP000476411"/>
    </source>
</evidence>
<proteinExistence type="predicted"/>
<dbReference type="KEGG" id="chih:GWR21_06260"/>
<dbReference type="Proteomes" id="UP000476411">
    <property type="component" value="Chromosome"/>
</dbReference>
<dbReference type="AlphaFoldDB" id="A0A6B9ZF82"/>
<protein>
    <submittedName>
        <fullName evidence="1">Uncharacterized protein</fullName>
    </submittedName>
</protein>
<organism evidence="1 2">
    <name type="scientific">Chitinophaga agri</name>
    <dbReference type="NCBI Taxonomy" id="2703787"/>
    <lineage>
        <taxon>Bacteria</taxon>
        <taxon>Pseudomonadati</taxon>
        <taxon>Bacteroidota</taxon>
        <taxon>Chitinophagia</taxon>
        <taxon>Chitinophagales</taxon>
        <taxon>Chitinophagaceae</taxon>
        <taxon>Chitinophaga</taxon>
    </lineage>
</organism>
<accession>A0A6B9ZF82</accession>